<feature type="transmembrane region" description="Helical" evidence="1">
    <location>
        <begin position="218"/>
        <end position="240"/>
    </location>
</feature>
<keyword evidence="1" id="KW-0812">Transmembrane</keyword>
<organism evidence="2 3">
    <name type="scientific">Echria macrotheca</name>
    <dbReference type="NCBI Taxonomy" id="438768"/>
    <lineage>
        <taxon>Eukaryota</taxon>
        <taxon>Fungi</taxon>
        <taxon>Dikarya</taxon>
        <taxon>Ascomycota</taxon>
        <taxon>Pezizomycotina</taxon>
        <taxon>Sordariomycetes</taxon>
        <taxon>Sordariomycetidae</taxon>
        <taxon>Sordariales</taxon>
        <taxon>Schizotheciaceae</taxon>
        <taxon>Echria</taxon>
    </lineage>
</organism>
<sequence length="400" mass="44724">MSSQPDPASPAAQLSAIGSQPVSGINVFWIVFVLGTTAAWHPLGKSVGFPNDIRRYVRVLPLTALFDTCILYGELISAMREKRASRRETTRAVVFRRLMASVPDAELISNGSNTDEGEWRRLKAMILFIGLDIRARLLANALVIFVYVKILGYYGTPLSLTVATVQFVSWVANESVLFCTYGILWARNAVRLLDAVDRSATAPSPRPLPNALAVCDRLLLTGQLIALVIIGIWVVIFEMAPSSPSTGPESPDAPQQQFWWGYNFLLGYIARVLIRPFVWYADAMNWSAHVGDDMHVILRILVFFPIVLLRCLILLIGYLALALMGLLFVLMLYPVWILLFLIYAFNWLSPFGLKLKWRRLSSIVWARIGSALGLAVLLTYYIQCWDPSGTNKAPWTENLG</sequence>
<keyword evidence="3" id="KW-1185">Reference proteome</keyword>
<feature type="transmembrane region" description="Helical" evidence="1">
    <location>
        <begin position="137"/>
        <end position="155"/>
    </location>
</feature>
<evidence type="ECO:0000256" key="1">
    <source>
        <dbReference type="SAM" id="Phobius"/>
    </source>
</evidence>
<comment type="caution">
    <text evidence="2">The sequence shown here is derived from an EMBL/GenBank/DDBJ whole genome shotgun (WGS) entry which is preliminary data.</text>
</comment>
<feature type="transmembrane region" description="Helical" evidence="1">
    <location>
        <begin position="21"/>
        <end position="40"/>
    </location>
</feature>
<feature type="transmembrane region" description="Helical" evidence="1">
    <location>
        <begin position="167"/>
        <end position="186"/>
    </location>
</feature>
<evidence type="ECO:0000313" key="3">
    <source>
        <dbReference type="Proteomes" id="UP001239445"/>
    </source>
</evidence>
<feature type="transmembrane region" description="Helical" evidence="1">
    <location>
        <begin position="60"/>
        <end position="79"/>
    </location>
</feature>
<accession>A0AAJ0FEP5</accession>
<dbReference type="Proteomes" id="UP001239445">
    <property type="component" value="Unassembled WGS sequence"/>
</dbReference>
<keyword evidence="1" id="KW-0472">Membrane</keyword>
<feature type="transmembrane region" description="Helical" evidence="1">
    <location>
        <begin position="260"/>
        <end position="280"/>
    </location>
</feature>
<evidence type="ECO:0000313" key="2">
    <source>
        <dbReference type="EMBL" id="KAK1758984.1"/>
    </source>
</evidence>
<protein>
    <submittedName>
        <fullName evidence="2">Uncharacterized protein</fullName>
    </submittedName>
</protein>
<name>A0AAJ0FEP5_9PEZI</name>
<reference evidence="2" key="1">
    <citation type="submission" date="2023-06" db="EMBL/GenBank/DDBJ databases">
        <title>Genome-scale phylogeny and comparative genomics of the fungal order Sordariales.</title>
        <authorList>
            <consortium name="Lawrence Berkeley National Laboratory"/>
            <person name="Hensen N."/>
            <person name="Bonometti L."/>
            <person name="Westerberg I."/>
            <person name="Brannstrom I.O."/>
            <person name="Guillou S."/>
            <person name="Cros-Aarteil S."/>
            <person name="Calhoun S."/>
            <person name="Haridas S."/>
            <person name="Kuo A."/>
            <person name="Mondo S."/>
            <person name="Pangilinan J."/>
            <person name="Riley R."/>
            <person name="Labutti K."/>
            <person name="Andreopoulos B."/>
            <person name="Lipzen A."/>
            <person name="Chen C."/>
            <person name="Yanf M."/>
            <person name="Daum C."/>
            <person name="Ng V."/>
            <person name="Clum A."/>
            <person name="Steindorff A."/>
            <person name="Ohm R."/>
            <person name="Martin F."/>
            <person name="Silar P."/>
            <person name="Natvig D."/>
            <person name="Lalanne C."/>
            <person name="Gautier V."/>
            <person name="Ament-Velasquez S.L."/>
            <person name="Kruys A."/>
            <person name="Hutchinson M.I."/>
            <person name="Powell A.J."/>
            <person name="Barry K."/>
            <person name="Miller A.N."/>
            <person name="Grigoriev I.V."/>
            <person name="Debuchy R."/>
            <person name="Gladieux P."/>
            <person name="Thoren M.H."/>
            <person name="Johannesson H."/>
        </authorList>
    </citation>
    <scope>NUCLEOTIDE SEQUENCE</scope>
    <source>
        <strain evidence="2">PSN4</strain>
    </source>
</reference>
<proteinExistence type="predicted"/>
<keyword evidence="1" id="KW-1133">Transmembrane helix</keyword>
<dbReference type="EMBL" id="MU839828">
    <property type="protein sequence ID" value="KAK1758984.1"/>
    <property type="molecule type" value="Genomic_DNA"/>
</dbReference>
<feature type="transmembrane region" description="Helical" evidence="1">
    <location>
        <begin position="327"/>
        <end position="348"/>
    </location>
</feature>
<dbReference type="AlphaFoldDB" id="A0AAJ0FEP5"/>
<feature type="transmembrane region" description="Helical" evidence="1">
    <location>
        <begin position="360"/>
        <end position="382"/>
    </location>
</feature>
<gene>
    <name evidence="2" type="ORF">QBC47DRAFT_370841</name>
</gene>
<feature type="transmembrane region" description="Helical" evidence="1">
    <location>
        <begin position="300"/>
        <end position="321"/>
    </location>
</feature>